<dbReference type="InterPro" id="IPR011659">
    <property type="entry name" value="WD40"/>
</dbReference>
<protein>
    <submittedName>
        <fullName evidence="3">High-affnity carbon uptake protein Hat/HatR</fullName>
    </submittedName>
</protein>
<dbReference type="Pfam" id="PF00400">
    <property type="entry name" value="WD40"/>
    <property type="match status" value="3"/>
</dbReference>
<dbReference type="SMART" id="SM00320">
    <property type="entry name" value="WD40"/>
    <property type="match status" value="9"/>
</dbReference>
<evidence type="ECO:0000256" key="1">
    <source>
        <dbReference type="ARBA" id="ARBA00022574"/>
    </source>
</evidence>
<dbReference type="InterPro" id="IPR001680">
    <property type="entry name" value="WD40_rpt"/>
</dbReference>
<dbReference type="SUPFAM" id="SSF50998">
    <property type="entry name" value="Quinoprotein alcohol dehydrogenase-like"/>
    <property type="match status" value="1"/>
</dbReference>
<organism evidence="3">
    <name type="scientific">hydrothermal vent metagenome</name>
    <dbReference type="NCBI Taxonomy" id="652676"/>
    <lineage>
        <taxon>unclassified sequences</taxon>
        <taxon>metagenomes</taxon>
        <taxon>ecological metagenomes</taxon>
    </lineage>
</organism>
<keyword evidence="2" id="KW-0677">Repeat</keyword>
<reference evidence="3" key="1">
    <citation type="submission" date="2018-06" db="EMBL/GenBank/DDBJ databases">
        <authorList>
            <person name="Zhirakovskaya E."/>
        </authorList>
    </citation>
    <scope>NUCLEOTIDE SEQUENCE</scope>
</reference>
<dbReference type="AlphaFoldDB" id="A0A3B1E274"/>
<dbReference type="InterPro" id="IPR011047">
    <property type="entry name" value="Quinoprotein_ADH-like_sf"/>
</dbReference>
<dbReference type="Gene3D" id="2.130.10.10">
    <property type="entry name" value="YVTN repeat-like/Quinoprotein amine dehydrogenase"/>
    <property type="match status" value="4"/>
</dbReference>
<dbReference type="InterPro" id="IPR015943">
    <property type="entry name" value="WD40/YVTN_repeat-like_dom_sf"/>
</dbReference>
<evidence type="ECO:0000256" key="2">
    <source>
        <dbReference type="ARBA" id="ARBA00022737"/>
    </source>
</evidence>
<gene>
    <name evidence="3" type="ORF">MNBD_PLANCTO02-2849</name>
</gene>
<dbReference type="InterPro" id="IPR036322">
    <property type="entry name" value="WD40_repeat_dom_sf"/>
</dbReference>
<name>A0A3B1E274_9ZZZZ</name>
<accession>A0A3B1E274</accession>
<keyword evidence="1" id="KW-0853">WD repeat</keyword>
<proteinExistence type="predicted"/>
<dbReference type="SUPFAM" id="SSF50978">
    <property type="entry name" value="WD40 repeat-like"/>
    <property type="match status" value="1"/>
</dbReference>
<dbReference type="PANTHER" id="PTHR19848:SF8">
    <property type="entry name" value="F-BOX AND WD REPEAT DOMAIN CONTAINING 7"/>
    <property type="match status" value="1"/>
</dbReference>
<evidence type="ECO:0000313" key="3">
    <source>
        <dbReference type="EMBL" id="VAX39435.1"/>
    </source>
</evidence>
<dbReference type="PANTHER" id="PTHR19848">
    <property type="entry name" value="WD40 REPEAT PROTEIN"/>
    <property type="match status" value="1"/>
</dbReference>
<dbReference type="PROSITE" id="PS50082">
    <property type="entry name" value="WD_REPEATS_2"/>
    <property type="match status" value="1"/>
</dbReference>
<sequence>MFRKFYILTSILVLIVSVYPARAKPTVSIKQFTSQQLLNPHWIEQRLAKVGIKKLIADYQDRKEPNVSIVRDALVLSQTILEKHPEALRNQLQGRLVSCDNVALKAFQTLPANSVQLALQSPTLQQAGDARLHLLTSSAAGPASDIFYAGAVSHDGKYLVMRRKKNTEVWDCQSRKLHRTLDKKHHKKVGSIRKTLITSDNQRIIFLSDSDIFSIWNFHSNKIELTFDKEIKEAEFAALGMIRTMDTNGKINKEREQIHRFVITSDDKYLIAATKRRKLHVWSLSTGKLLSSFASHQKKKKKKTAEEIADEMQPFHHEPDWIQRMAVSPDGEKIAILLATNIIEVWDFKKKLLLYRLSLKEIKNFEFKHGLQAMLFSPDSQSLLFCNRGNWGSNGKNKAIILWSMNPNKEVFSFSGSRGVLIDAIGFTRDGTQILTAGDTGRINLWDVKTKKFVRAIHRVFRSVTGPRFSSDGRSIIYHSQKHIFIKKSSYHSLSNGILIGDLEKLRVQTKRTRTVHDRPVYKVLFTSDGKRGISVGKNIVVHNLITHKIEHVIPAHQAHQEIRGALLTPDNKRLLTCSYNKIEEWSIKTGKLVRKFPPIDKKNNIEKIWWTKDKSKFWVETTLSSVKYGVKRPSSLVLWDYQRRKRLSSLITANNMNSSIIDIFPDQSTFVLRYEDKQIALFDTKTKTITHQFGKHQKRLYYIILQADGKNIFFTESESNTIYRMGFESDNGISITEPVAEHQKGLMSLSVSPNGKYLISVYGDNWASSGTQMLKLWDINQKKLLVTYYLDSVITATAFSPDSQSILAGDKNGRIHYWKMLNLPRK</sequence>
<dbReference type="EMBL" id="UOGL01000331">
    <property type="protein sequence ID" value="VAX39435.1"/>
    <property type="molecule type" value="Genomic_DNA"/>
</dbReference>
<dbReference type="Pfam" id="PF07676">
    <property type="entry name" value="PD40"/>
    <property type="match status" value="1"/>
</dbReference>